<name>A0A9E2L426_9SPIR</name>
<reference evidence="2" key="1">
    <citation type="journal article" date="2021" name="PeerJ">
        <title>Extensive microbial diversity within the chicken gut microbiome revealed by metagenomics and culture.</title>
        <authorList>
            <person name="Gilroy R."/>
            <person name="Ravi A."/>
            <person name="Getino M."/>
            <person name="Pursley I."/>
            <person name="Horton D.L."/>
            <person name="Alikhan N.F."/>
            <person name="Baker D."/>
            <person name="Gharbi K."/>
            <person name="Hall N."/>
            <person name="Watson M."/>
            <person name="Adriaenssens E.M."/>
            <person name="Foster-Nyarko E."/>
            <person name="Jarju S."/>
            <person name="Secka A."/>
            <person name="Antonio M."/>
            <person name="Oren A."/>
            <person name="Chaudhuri R.R."/>
            <person name="La Ragione R."/>
            <person name="Hildebrand F."/>
            <person name="Pallen M.J."/>
        </authorList>
    </citation>
    <scope>NUCLEOTIDE SEQUENCE</scope>
    <source>
        <strain evidence="2">Gambia15-2214</strain>
    </source>
</reference>
<organism evidence="2 3">
    <name type="scientific">Candidatus Treponema excrementipullorum</name>
    <dbReference type="NCBI Taxonomy" id="2838768"/>
    <lineage>
        <taxon>Bacteria</taxon>
        <taxon>Pseudomonadati</taxon>
        <taxon>Spirochaetota</taxon>
        <taxon>Spirochaetia</taxon>
        <taxon>Spirochaetales</taxon>
        <taxon>Treponemataceae</taxon>
        <taxon>Treponema</taxon>
    </lineage>
</organism>
<dbReference type="AlphaFoldDB" id="A0A9E2L426"/>
<evidence type="ECO:0000313" key="2">
    <source>
        <dbReference type="EMBL" id="MBU3850566.1"/>
    </source>
</evidence>
<feature type="transmembrane region" description="Helical" evidence="1">
    <location>
        <begin position="101"/>
        <end position="125"/>
    </location>
</feature>
<sequence length="296" mass="33263">MTNRELINSVNVSLRFNMGKAVITLFLIYILTVFLSTTVITVSLLSTAMIIPVVFGFVLCSIFVMLYLGYAILLAKLYSGKRAVIGDIFFPFRHFSNCGSYAVLLFIVFFVIFSLVFGGGIYLWLTHTIPASAENVTPEFILLKVLDIVPLLSFVSVCLFTVFFLLPHFFVHLVILDNSAITLKEAFKENKILLKKKHLKLLGFLIMVGGKWLLCTVIALCVTSIGRVILMFELINMDKSGISLLMVIMQFFDIVYFICSYTSIIRILTGVAAFYDNCKKSEEGIESILIESDRGE</sequence>
<proteinExistence type="predicted"/>
<keyword evidence="1" id="KW-0472">Membrane</keyword>
<feature type="transmembrane region" description="Helical" evidence="1">
    <location>
        <begin position="145"/>
        <end position="166"/>
    </location>
</feature>
<dbReference type="EMBL" id="JAHLFV010000193">
    <property type="protein sequence ID" value="MBU3850566.1"/>
    <property type="molecule type" value="Genomic_DNA"/>
</dbReference>
<gene>
    <name evidence="2" type="ORF">IAA16_08375</name>
</gene>
<feature type="transmembrane region" description="Helical" evidence="1">
    <location>
        <begin position="201"/>
        <end position="230"/>
    </location>
</feature>
<comment type="caution">
    <text evidence="2">The sequence shown here is derived from an EMBL/GenBank/DDBJ whole genome shotgun (WGS) entry which is preliminary data.</text>
</comment>
<evidence type="ECO:0000256" key="1">
    <source>
        <dbReference type="SAM" id="Phobius"/>
    </source>
</evidence>
<feature type="transmembrane region" description="Helical" evidence="1">
    <location>
        <begin position="50"/>
        <end position="73"/>
    </location>
</feature>
<keyword evidence="1" id="KW-0812">Transmembrane</keyword>
<protein>
    <submittedName>
        <fullName evidence="2">Uncharacterized protein</fullName>
    </submittedName>
</protein>
<dbReference type="Proteomes" id="UP000823914">
    <property type="component" value="Unassembled WGS sequence"/>
</dbReference>
<feature type="transmembrane region" description="Helical" evidence="1">
    <location>
        <begin position="242"/>
        <end position="259"/>
    </location>
</feature>
<evidence type="ECO:0000313" key="3">
    <source>
        <dbReference type="Proteomes" id="UP000823914"/>
    </source>
</evidence>
<reference evidence="2" key="2">
    <citation type="submission" date="2021-04" db="EMBL/GenBank/DDBJ databases">
        <authorList>
            <person name="Gilroy R."/>
        </authorList>
    </citation>
    <scope>NUCLEOTIDE SEQUENCE</scope>
    <source>
        <strain evidence="2">Gambia15-2214</strain>
    </source>
</reference>
<keyword evidence="1" id="KW-1133">Transmembrane helix</keyword>
<accession>A0A9E2L426</accession>
<feature type="transmembrane region" description="Helical" evidence="1">
    <location>
        <begin position="21"/>
        <end position="44"/>
    </location>
</feature>